<dbReference type="SUPFAM" id="SSF81321">
    <property type="entry name" value="Family A G protein-coupled receptor-like"/>
    <property type="match status" value="1"/>
</dbReference>
<feature type="domain" description="G-protein coupled receptors family 1 profile" evidence="10">
    <location>
        <begin position="62"/>
        <end position="117"/>
    </location>
</feature>
<name>A0AAW0N120_9GOBI</name>
<feature type="transmembrane region" description="Helical" evidence="9">
    <location>
        <begin position="83"/>
        <end position="102"/>
    </location>
</feature>
<protein>
    <recommendedName>
        <fullName evidence="10">G-protein coupled receptors family 1 profile domain-containing protein</fullName>
    </recommendedName>
</protein>
<dbReference type="AlphaFoldDB" id="A0AAW0N120"/>
<evidence type="ECO:0000256" key="5">
    <source>
        <dbReference type="ARBA" id="ARBA00023040"/>
    </source>
</evidence>
<keyword evidence="6 9" id="KW-0472">Membrane</keyword>
<proteinExistence type="predicted"/>
<keyword evidence="4 9" id="KW-1133">Transmembrane helix</keyword>
<keyword evidence="7" id="KW-0675">Receptor</keyword>
<reference evidence="12" key="1">
    <citation type="submission" date="2024-04" db="EMBL/GenBank/DDBJ databases">
        <title>Salinicola lusitanus LLJ914,a marine bacterium isolated from the Okinawa Trough.</title>
        <authorList>
            <person name="Li J."/>
        </authorList>
    </citation>
    <scope>NUCLEOTIDE SEQUENCE [LARGE SCALE GENOMIC DNA]</scope>
</reference>
<keyword evidence="2" id="KW-1003">Cell membrane</keyword>
<dbReference type="PRINTS" id="PR00657">
    <property type="entry name" value="CCCHEMOKINER"/>
</dbReference>
<gene>
    <name evidence="11" type="ORF">WMY93_026485</name>
</gene>
<dbReference type="GO" id="GO:0009897">
    <property type="term" value="C:external side of plasma membrane"/>
    <property type="evidence" value="ECO:0007669"/>
    <property type="project" value="TreeGrafter"/>
</dbReference>
<dbReference type="GO" id="GO:0006955">
    <property type="term" value="P:immune response"/>
    <property type="evidence" value="ECO:0007669"/>
    <property type="project" value="TreeGrafter"/>
</dbReference>
<feature type="transmembrane region" description="Helical" evidence="9">
    <location>
        <begin position="50"/>
        <end position="71"/>
    </location>
</feature>
<dbReference type="GO" id="GO:0007204">
    <property type="term" value="P:positive regulation of cytosolic calcium ion concentration"/>
    <property type="evidence" value="ECO:0007669"/>
    <property type="project" value="TreeGrafter"/>
</dbReference>
<accession>A0AAW0N120</accession>
<sequence length="117" mass="13274">MKMTFLDSDLDDWDDYFVNYTDKDNNTDTISEAPCELQDRMQFKATFIPVLYSLVFVVGVLGNGALVGVLFRSRRTWSVTDTFILHLCVADVLLLFTLPFWASEAVSGWTFGTPCAR</sequence>
<evidence type="ECO:0000256" key="3">
    <source>
        <dbReference type="ARBA" id="ARBA00022692"/>
    </source>
</evidence>
<comment type="caution">
    <text evidence="11">The sequence shown here is derived from an EMBL/GenBank/DDBJ whole genome shotgun (WGS) entry which is preliminary data.</text>
</comment>
<dbReference type="EMBL" id="JBBPFD010000019">
    <property type="protein sequence ID" value="KAK7886864.1"/>
    <property type="molecule type" value="Genomic_DNA"/>
</dbReference>
<dbReference type="PRINTS" id="PR00237">
    <property type="entry name" value="GPCRRHODOPSN"/>
</dbReference>
<evidence type="ECO:0000256" key="1">
    <source>
        <dbReference type="ARBA" id="ARBA00004651"/>
    </source>
</evidence>
<dbReference type="PROSITE" id="PS50262">
    <property type="entry name" value="G_PROTEIN_RECEP_F1_2"/>
    <property type="match status" value="1"/>
</dbReference>
<dbReference type="GO" id="GO:0019722">
    <property type="term" value="P:calcium-mediated signaling"/>
    <property type="evidence" value="ECO:0007669"/>
    <property type="project" value="TreeGrafter"/>
</dbReference>
<dbReference type="GO" id="GO:0060326">
    <property type="term" value="P:cell chemotaxis"/>
    <property type="evidence" value="ECO:0007669"/>
    <property type="project" value="TreeGrafter"/>
</dbReference>
<keyword evidence="8" id="KW-0807">Transducer</keyword>
<evidence type="ECO:0000256" key="9">
    <source>
        <dbReference type="SAM" id="Phobius"/>
    </source>
</evidence>
<keyword evidence="3 9" id="KW-0812">Transmembrane</keyword>
<dbReference type="InterPro" id="IPR017452">
    <property type="entry name" value="GPCR_Rhodpsn_7TM"/>
</dbReference>
<comment type="subcellular location">
    <subcellularLocation>
        <location evidence="1">Cell membrane</location>
        <topology evidence="1">Multi-pass membrane protein</topology>
    </subcellularLocation>
</comment>
<keyword evidence="12" id="KW-1185">Reference proteome</keyword>
<organism evidence="11 12">
    <name type="scientific">Mugilogobius chulae</name>
    <name type="common">yellowstripe goby</name>
    <dbReference type="NCBI Taxonomy" id="88201"/>
    <lineage>
        <taxon>Eukaryota</taxon>
        <taxon>Metazoa</taxon>
        <taxon>Chordata</taxon>
        <taxon>Craniata</taxon>
        <taxon>Vertebrata</taxon>
        <taxon>Euteleostomi</taxon>
        <taxon>Actinopterygii</taxon>
        <taxon>Neopterygii</taxon>
        <taxon>Teleostei</taxon>
        <taxon>Neoteleostei</taxon>
        <taxon>Acanthomorphata</taxon>
        <taxon>Gobiaria</taxon>
        <taxon>Gobiiformes</taxon>
        <taxon>Gobioidei</taxon>
        <taxon>Gobiidae</taxon>
        <taxon>Gobionellinae</taxon>
        <taxon>Mugilogobius</taxon>
    </lineage>
</organism>
<evidence type="ECO:0000256" key="2">
    <source>
        <dbReference type="ARBA" id="ARBA00022475"/>
    </source>
</evidence>
<dbReference type="PANTHER" id="PTHR10489:SF671">
    <property type="entry name" value="C-X-C CHEMOKINE RECEPTOR TYPE 3"/>
    <property type="match status" value="1"/>
</dbReference>
<dbReference type="Pfam" id="PF00001">
    <property type="entry name" value="7tm_1"/>
    <property type="match status" value="1"/>
</dbReference>
<dbReference type="InterPro" id="IPR050119">
    <property type="entry name" value="CCR1-9-like"/>
</dbReference>
<dbReference type="GO" id="GO:0016493">
    <property type="term" value="F:C-C chemokine receptor activity"/>
    <property type="evidence" value="ECO:0007669"/>
    <property type="project" value="TreeGrafter"/>
</dbReference>
<evidence type="ECO:0000259" key="10">
    <source>
        <dbReference type="PROSITE" id="PS50262"/>
    </source>
</evidence>
<evidence type="ECO:0000313" key="12">
    <source>
        <dbReference type="Proteomes" id="UP001460270"/>
    </source>
</evidence>
<dbReference type="InterPro" id="IPR000276">
    <property type="entry name" value="GPCR_Rhodpsn"/>
</dbReference>
<dbReference type="Proteomes" id="UP001460270">
    <property type="component" value="Unassembled WGS sequence"/>
</dbReference>
<dbReference type="InterPro" id="IPR000355">
    <property type="entry name" value="Chemokine_rcpt"/>
</dbReference>
<evidence type="ECO:0000256" key="6">
    <source>
        <dbReference type="ARBA" id="ARBA00023136"/>
    </source>
</evidence>
<evidence type="ECO:0000256" key="8">
    <source>
        <dbReference type="ARBA" id="ARBA00023224"/>
    </source>
</evidence>
<evidence type="ECO:0000313" key="11">
    <source>
        <dbReference type="EMBL" id="KAK7886864.1"/>
    </source>
</evidence>
<evidence type="ECO:0000256" key="7">
    <source>
        <dbReference type="ARBA" id="ARBA00023170"/>
    </source>
</evidence>
<evidence type="ECO:0000256" key="4">
    <source>
        <dbReference type="ARBA" id="ARBA00022989"/>
    </source>
</evidence>
<dbReference type="PANTHER" id="PTHR10489">
    <property type="entry name" value="CELL ADHESION MOLECULE"/>
    <property type="match status" value="1"/>
</dbReference>
<dbReference type="Gene3D" id="1.20.1070.10">
    <property type="entry name" value="Rhodopsin 7-helix transmembrane proteins"/>
    <property type="match status" value="1"/>
</dbReference>
<keyword evidence="5" id="KW-0297">G-protein coupled receptor</keyword>
<dbReference type="GO" id="GO:0019957">
    <property type="term" value="F:C-C chemokine binding"/>
    <property type="evidence" value="ECO:0007669"/>
    <property type="project" value="TreeGrafter"/>
</dbReference>